<dbReference type="Proteomes" id="UP000319769">
    <property type="component" value="Unassembled WGS sequence"/>
</dbReference>
<dbReference type="EMBL" id="VMNW02000027">
    <property type="protein sequence ID" value="KAA9159796.1"/>
    <property type="molecule type" value="Genomic_DNA"/>
</dbReference>
<dbReference type="OrthoDB" id="9768084at2"/>
<dbReference type="InterPro" id="IPR013658">
    <property type="entry name" value="SGL"/>
</dbReference>
<dbReference type="InterPro" id="IPR011042">
    <property type="entry name" value="6-blade_b-propeller_TolB-like"/>
</dbReference>
<evidence type="ECO:0000256" key="1">
    <source>
        <dbReference type="SAM" id="MobiDB-lite"/>
    </source>
</evidence>
<accession>A0A5N0V5T1</accession>
<keyword evidence="4" id="KW-1185">Reference proteome</keyword>
<dbReference type="Pfam" id="PF08450">
    <property type="entry name" value="SGL"/>
    <property type="match status" value="1"/>
</dbReference>
<dbReference type="PANTHER" id="PTHR40274">
    <property type="entry name" value="VIRGINIAMYCIN B LYASE"/>
    <property type="match status" value="1"/>
</dbReference>
<dbReference type="InterPro" id="IPR051344">
    <property type="entry name" value="Vgb"/>
</dbReference>
<feature type="domain" description="SMP-30/Gluconolactonase/LRE-like region" evidence="2">
    <location>
        <begin position="53"/>
        <end position="269"/>
    </location>
</feature>
<organism evidence="3 4">
    <name type="scientific">Amycolatopsis acidicola</name>
    <dbReference type="NCBI Taxonomy" id="2596893"/>
    <lineage>
        <taxon>Bacteria</taxon>
        <taxon>Bacillati</taxon>
        <taxon>Actinomycetota</taxon>
        <taxon>Actinomycetes</taxon>
        <taxon>Pseudonocardiales</taxon>
        <taxon>Pseudonocardiaceae</taxon>
        <taxon>Amycolatopsis</taxon>
    </lineage>
</organism>
<proteinExistence type="predicted"/>
<dbReference type="SUPFAM" id="SSF101898">
    <property type="entry name" value="NHL repeat"/>
    <property type="match status" value="1"/>
</dbReference>
<comment type="caution">
    <text evidence="3">The sequence shown here is derived from an EMBL/GenBank/DDBJ whole genome shotgun (WGS) entry which is preliminary data.</text>
</comment>
<reference evidence="3" key="1">
    <citation type="submission" date="2019-09" db="EMBL/GenBank/DDBJ databases">
        <authorList>
            <person name="Teo W.F.A."/>
            <person name="Duangmal K."/>
        </authorList>
    </citation>
    <scope>NUCLEOTIDE SEQUENCE [LARGE SCALE GENOMIC DNA]</scope>
    <source>
        <strain evidence="3">K81G1</strain>
    </source>
</reference>
<dbReference type="SUPFAM" id="SSF63825">
    <property type="entry name" value="YWTD domain"/>
    <property type="match status" value="1"/>
</dbReference>
<dbReference type="Gene3D" id="2.120.10.30">
    <property type="entry name" value="TolB, C-terminal domain"/>
    <property type="match status" value="3"/>
</dbReference>
<protein>
    <submittedName>
        <fullName evidence="3">Gluconolaconase</fullName>
    </submittedName>
</protein>
<name>A0A5N0V5T1_9PSEU</name>
<dbReference type="AlphaFoldDB" id="A0A5N0V5T1"/>
<sequence length="551" mass="56859">MRGGFSASAYGHRGTHTPGGRTLNQGARYTSTSPGLADGWSLHRLTPPSRLFGANGLRAGPDGRVYVAQVTGSQISALDLATGELETVSAKGGDIIAPDDVAFDSRGNLYATEVMDGRVSVRGADGRTRVLRDDLPSANGITVHRDRLFVNECRVGGRLLELFPDGGEPRILAENLAMPNAMEAGPDGLLYYPVMGTNEIWRIHPDGGEPERVAAGLGVPDAVKFDAAGRIVSTQVQTGEVLSIDPRSGESTVLATVSPGLDNLTFAGDRLFVSNFTGQITEILGDGSTSATLPGGLNWPLDLTVDEDGTLCIADGTYFYVVGEDGLATLGMLFSEGYPGFIRGVVAHSPGEFLVTTSNGEVTRWRPGSNESEVLARGFDQLYGIAVSPAGSVVVTETGTGRVLGVRPGETDELASGLDEPIGVAFAADGTCLVAEAGAGRIVAVTGAGADTVVDGFETPQGILVREGVLYVVDAGAKALVGVDLESKARHKIADGLPVGAPPGVRPKPLKGLPPFSGPQGPFAGIAAGPDGTLYVSADADGSVLALRKAR</sequence>
<evidence type="ECO:0000259" key="2">
    <source>
        <dbReference type="Pfam" id="PF08450"/>
    </source>
</evidence>
<feature type="region of interest" description="Disordered" evidence="1">
    <location>
        <begin position="1"/>
        <end position="31"/>
    </location>
</feature>
<dbReference type="PANTHER" id="PTHR40274:SF4">
    <property type="entry name" value="BLL1406 PROTEIN"/>
    <property type="match status" value="1"/>
</dbReference>
<evidence type="ECO:0000313" key="3">
    <source>
        <dbReference type="EMBL" id="KAA9159796.1"/>
    </source>
</evidence>
<gene>
    <name evidence="3" type="ORF">FPZ12_019400</name>
</gene>
<evidence type="ECO:0000313" key="4">
    <source>
        <dbReference type="Proteomes" id="UP000319769"/>
    </source>
</evidence>